<keyword evidence="3" id="KW-0479">Metal-binding</keyword>
<evidence type="ECO:0000256" key="4">
    <source>
        <dbReference type="ARBA" id="ARBA00023002"/>
    </source>
</evidence>
<feature type="transmembrane region" description="Helical" evidence="7">
    <location>
        <begin position="12"/>
        <end position="34"/>
    </location>
</feature>
<reference evidence="8 9" key="1">
    <citation type="submission" date="2024-09" db="EMBL/GenBank/DDBJ databases">
        <title>Rethinking Asexuality: The Enigmatic Case of Functional Sexual Genes in Lepraria (Stereocaulaceae).</title>
        <authorList>
            <person name="Doellman M."/>
            <person name="Sun Y."/>
            <person name="Barcenas-Pena A."/>
            <person name="Lumbsch H.T."/>
            <person name="Grewe F."/>
        </authorList>
    </citation>
    <scope>NUCLEOTIDE SEQUENCE [LARGE SCALE GENOMIC DNA]</scope>
    <source>
        <strain evidence="8 9">Mercado 3170</strain>
    </source>
</reference>
<gene>
    <name evidence="8" type="ORF">N7G274_000214</name>
</gene>
<dbReference type="InterPro" id="IPR036396">
    <property type="entry name" value="Cyt_P450_sf"/>
</dbReference>
<dbReference type="InterPro" id="IPR002401">
    <property type="entry name" value="Cyt_P450_E_grp-I"/>
</dbReference>
<comment type="cofactor">
    <cofactor evidence="1">
        <name>heme</name>
        <dbReference type="ChEBI" id="CHEBI:30413"/>
    </cofactor>
</comment>
<evidence type="ECO:0000256" key="7">
    <source>
        <dbReference type="SAM" id="Phobius"/>
    </source>
</evidence>
<dbReference type="Proteomes" id="UP001590950">
    <property type="component" value="Unassembled WGS sequence"/>
</dbReference>
<dbReference type="InterPro" id="IPR050121">
    <property type="entry name" value="Cytochrome_P450_monoxygenase"/>
</dbReference>
<evidence type="ECO:0000313" key="8">
    <source>
        <dbReference type="EMBL" id="KAL2048303.1"/>
    </source>
</evidence>
<name>A0ABR4AT55_9LECA</name>
<keyword evidence="4" id="KW-0560">Oxidoreductase</keyword>
<dbReference type="InterPro" id="IPR001128">
    <property type="entry name" value="Cyt_P450"/>
</dbReference>
<evidence type="ECO:0000256" key="3">
    <source>
        <dbReference type="ARBA" id="ARBA00022723"/>
    </source>
</evidence>
<dbReference type="Pfam" id="PF00067">
    <property type="entry name" value="p450"/>
    <property type="match status" value="1"/>
</dbReference>
<evidence type="ECO:0000256" key="6">
    <source>
        <dbReference type="ARBA" id="ARBA00023033"/>
    </source>
</evidence>
<dbReference type="Gene3D" id="1.10.630.10">
    <property type="entry name" value="Cytochrome P450"/>
    <property type="match status" value="1"/>
</dbReference>
<dbReference type="PANTHER" id="PTHR24305">
    <property type="entry name" value="CYTOCHROME P450"/>
    <property type="match status" value="1"/>
</dbReference>
<dbReference type="CDD" id="cd11062">
    <property type="entry name" value="CYP58-like"/>
    <property type="match status" value="1"/>
</dbReference>
<organism evidence="8 9">
    <name type="scientific">Stereocaulon virgatum</name>
    <dbReference type="NCBI Taxonomy" id="373712"/>
    <lineage>
        <taxon>Eukaryota</taxon>
        <taxon>Fungi</taxon>
        <taxon>Dikarya</taxon>
        <taxon>Ascomycota</taxon>
        <taxon>Pezizomycotina</taxon>
        <taxon>Lecanoromycetes</taxon>
        <taxon>OSLEUM clade</taxon>
        <taxon>Lecanoromycetidae</taxon>
        <taxon>Lecanorales</taxon>
        <taxon>Lecanorineae</taxon>
        <taxon>Stereocaulaceae</taxon>
        <taxon>Stereocaulon</taxon>
    </lineage>
</organism>
<comment type="caution">
    <text evidence="8">The sequence shown here is derived from an EMBL/GenBank/DDBJ whole genome shotgun (WGS) entry which is preliminary data.</text>
</comment>
<evidence type="ECO:0000256" key="1">
    <source>
        <dbReference type="ARBA" id="ARBA00001971"/>
    </source>
</evidence>
<comment type="similarity">
    <text evidence="2">Belongs to the cytochrome P450 family.</text>
</comment>
<evidence type="ECO:0000256" key="5">
    <source>
        <dbReference type="ARBA" id="ARBA00023004"/>
    </source>
</evidence>
<accession>A0ABR4AT55</accession>
<evidence type="ECO:0000256" key="2">
    <source>
        <dbReference type="ARBA" id="ARBA00010617"/>
    </source>
</evidence>
<proteinExistence type="inferred from homology"/>
<keyword evidence="7" id="KW-1133">Transmembrane helix</keyword>
<keyword evidence="7" id="KW-0472">Membrane</keyword>
<protein>
    <recommendedName>
        <fullName evidence="10">Cytochrome P450</fullName>
    </recommendedName>
</protein>
<keyword evidence="6" id="KW-0503">Monooxygenase</keyword>
<keyword evidence="9" id="KW-1185">Reference proteome</keyword>
<keyword evidence="5" id="KW-0408">Iron</keyword>
<evidence type="ECO:0008006" key="10">
    <source>
        <dbReference type="Google" id="ProtNLM"/>
    </source>
</evidence>
<dbReference type="EMBL" id="JBEFKJ010000001">
    <property type="protein sequence ID" value="KAL2048303.1"/>
    <property type="molecule type" value="Genomic_DNA"/>
</dbReference>
<evidence type="ECO:0000313" key="9">
    <source>
        <dbReference type="Proteomes" id="UP001590950"/>
    </source>
</evidence>
<keyword evidence="7" id="KW-0812">Transmembrane</keyword>
<dbReference type="PRINTS" id="PR00463">
    <property type="entry name" value="EP450I"/>
</dbReference>
<sequence length="515" mass="58692">MESLNSDFLADVSSAILVTVAAWATIYPLGLAIYRLMFSKLAGFPGPRLAAATGWYEFYYDSLCQGKYIFEIEKMHAEYGPIVRINPHELSISDPDAYNDIYVSKQRTENYDNFIKGISFEGSHLLTKSHELHRRRRKPLEPFFSRLGVSRLQPMLAEVVEKLAGRLEALKGTHSVIRLDHAFSAFSGDIIGRICWEGEKELLDDPKFAPEWFNVIHMIVRSIPLFTGFPILMQIISLIPESVVLWALPSSQSFNEFSKMAKDHVLKAKREKLEQDRKSTPMDNNTSLFHYIFDSDMPESERSDDRLAKEAQLLLAGGTVSTARTLSFISFYILANPDIHSRLKEELRDVMATYPQQVPPWAQLERLPYLQALIKEGLRLSYGVMHRLPRVSPDVPIRYKRWTIPVGVPVGMSAYLMHSDPIVYPKPSEFLPERWLGDIDPAMNRNFVPFCRGSRNCLGQNLALAEISLILAVLYRPSGPTFELFETDESDVVQAHDFLVPLPRLDTKGVRILVR</sequence>
<dbReference type="PRINTS" id="PR00385">
    <property type="entry name" value="P450"/>
</dbReference>
<dbReference type="PANTHER" id="PTHR24305:SF157">
    <property type="entry name" value="N-ACETYLTRYPTOPHAN 6-HYDROXYLASE IVOC-RELATED"/>
    <property type="match status" value="1"/>
</dbReference>
<dbReference type="SUPFAM" id="SSF48264">
    <property type="entry name" value="Cytochrome P450"/>
    <property type="match status" value="1"/>
</dbReference>